<evidence type="ECO:0000259" key="3">
    <source>
        <dbReference type="Pfam" id="PF14230"/>
    </source>
</evidence>
<name>A0ABW5GQC8_9PSEU</name>
<dbReference type="InterPro" id="IPR025637">
    <property type="entry name" value="DUF4333"/>
</dbReference>
<dbReference type="RefSeq" id="WP_345392423.1">
    <property type="nucleotide sequence ID" value="NZ_BAABHG010000005.1"/>
</dbReference>
<keyword evidence="2" id="KW-0732">Signal</keyword>
<feature type="region of interest" description="Disordered" evidence="1">
    <location>
        <begin position="25"/>
        <end position="54"/>
    </location>
</feature>
<keyword evidence="5" id="KW-1185">Reference proteome</keyword>
<feature type="chain" id="PRO_5045969255" evidence="2">
    <location>
        <begin position="24"/>
        <end position="125"/>
    </location>
</feature>
<dbReference type="Pfam" id="PF14230">
    <property type="entry name" value="DUF4333"/>
    <property type="match status" value="1"/>
</dbReference>
<feature type="domain" description="DUF4333" evidence="3">
    <location>
        <begin position="53"/>
        <end position="117"/>
    </location>
</feature>
<evidence type="ECO:0000256" key="2">
    <source>
        <dbReference type="SAM" id="SignalP"/>
    </source>
</evidence>
<organism evidence="4 5">
    <name type="scientific">Amycolatopsis samaneae</name>
    <dbReference type="NCBI Taxonomy" id="664691"/>
    <lineage>
        <taxon>Bacteria</taxon>
        <taxon>Bacillati</taxon>
        <taxon>Actinomycetota</taxon>
        <taxon>Actinomycetes</taxon>
        <taxon>Pseudonocardiales</taxon>
        <taxon>Pseudonocardiaceae</taxon>
        <taxon>Amycolatopsis</taxon>
    </lineage>
</organism>
<dbReference type="Proteomes" id="UP001597419">
    <property type="component" value="Unassembled WGS sequence"/>
</dbReference>
<proteinExistence type="predicted"/>
<evidence type="ECO:0000313" key="4">
    <source>
        <dbReference type="EMBL" id="MFD2463102.1"/>
    </source>
</evidence>
<reference evidence="5" key="1">
    <citation type="journal article" date="2019" name="Int. J. Syst. Evol. Microbiol.">
        <title>The Global Catalogue of Microorganisms (GCM) 10K type strain sequencing project: providing services to taxonomists for standard genome sequencing and annotation.</title>
        <authorList>
            <consortium name="The Broad Institute Genomics Platform"/>
            <consortium name="The Broad Institute Genome Sequencing Center for Infectious Disease"/>
            <person name="Wu L."/>
            <person name="Ma J."/>
        </authorList>
    </citation>
    <scope>NUCLEOTIDE SEQUENCE [LARGE SCALE GENOMIC DNA]</scope>
    <source>
        <strain evidence="5">CGMCC 4.7643</strain>
    </source>
</reference>
<evidence type="ECO:0000313" key="5">
    <source>
        <dbReference type="Proteomes" id="UP001597419"/>
    </source>
</evidence>
<comment type="caution">
    <text evidence="4">The sequence shown here is derived from an EMBL/GenBank/DDBJ whole genome shotgun (WGS) entry which is preliminary data.</text>
</comment>
<feature type="compositionally biased region" description="Pro residues" evidence="1">
    <location>
        <begin position="27"/>
        <end position="40"/>
    </location>
</feature>
<evidence type="ECO:0000256" key="1">
    <source>
        <dbReference type="SAM" id="MobiDB-lite"/>
    </source>
</evidence>
<gene>
    <name evidence="4" type="ORF">ACFSYJ_31140</name>
</gene>
<dbReference type="EMBL" id="JBHUKU010000020">
    <property type="protein sequence ID" value="MFD2463102.1"/>
    <property type="molecule type" value="Genomic_DNA"/>
</dbReference>
<feature type="signal peptide" evidence="2">
    <location>
        <begin position="1"/>
        <end position="23"/>
    </location>
</feature>
<dbReference type="PROSITE" id="PS51257">
    <property type="entry name" value="PROKAR_LIPOPROTEIN"/>
    <property type="match status" value="1"/>
</dbReference>
<sequence length="125" mass="12707">MRAMLVIGLCCAGAMALAGCSEAARPVVPPTAPTTSPPPVRTTTSTPAPPPPGRVFDAAAMSSAVRKILTETYKLKNVGEVGCPPGQPVTDGERFTCSVRIGGTAKEVPITVTGGEGQYRVDAPA</sequence>
<accession>A0ABW5GQC8</accession>
<protein>
    <submittedName>
        <fullName evidence="4">DUF4333 domain-containing protein</fullName>
    </submittedName>
</protein>